<proteinExistence type="evidence at transcript level"/>
<keyword evidence="1" id="KW-1133">Transmembrane helix</keyword>
<reference evidence="2" key="1">
    <citation type="journal article" date="2011" name="Plant Physiol.">
        <title>Comprehensive sequence analysis of 24,783 barley full-length cDNAs derived from 12 clone libraries.</title>
        <authorList>
            <person name="Matsumoto T."/>
            <person name="Tanaka T."/>
            <person name="Sakai H."/>
            <person name="Amano N."/>
            <person name="Kanamori H."/>
            <person name="Kurita K."/>
            <person name="Kikuta A."/>
            <person name="Kamiya K."/>
            <person name="Yamamoto M."/>
            <person name="Ikawa H."/>
            <person name="Fujii N."/>
            <person name="Hori K."/>
            <person name="Itoh T."/>
            <person name="Sato K."/>
        </authorList>
    </citation>
    <scope>NUCLEOTIDE SEQUENCE</scope>
    <source>
        <tissue evidence="2">Shoot</tissue>
    </source>
</reference>
<feature type="transmembrane region" description="Helical" evidence="1">
    <location>
        <begin position="55"/>
        <end position="78"/>
    </location>
</feature>
<keyword evidence="1" id="KW-0472">Membrane</keyword>
<organism evidence="2">
    <name type="scientific">Hordeum vulgare subsp. vulgare</name>
    <name type="common">Domesticated barley</name>
    <dbReference type="NCBI Taxonomy" id="112509"/>
    <lineage>
        <taxon>Eukaryota</taxon>
        <taxon>Viridiplantae</taxon>
        <taxon>Streptophyta</taxon>
        <taxon>Embryophyta</taxon>
        <taxon>Tracheophyta</taxon>
        <taxon>Spermatophyta</taxon>
        <taxon>Magnoliopsida</taxon>
        <taxon>Liliopsida</taxon>
        <taxon>Poales</taxon>
        <taxon>Poaceae</taxon>
        <taxon>BOP clade</taxon>
        <taxon>Pooideae</taxon>
        <taxon>Triticodae</taxon>
        <taxon>Triticeae</taxon>
        <taxon>Hordeinae</taxon>
        <taxon>Hordeum</taxon>
    </lineage>
</organism>
<accession>F2CXP3</accession>
<keyword evidence="1" id="KW-0812">Transmembrane</keyword>
<sequence length="95" mass="10001">MPSPASIHVDRWEMTSIERHSILSTALGRANAALAGAANTAADRASKDDLDALKVAMRVAFSVLGLTVGGGVAAVFAFRYTTERATRDRAQVLVS</sequence>
<evidence type="ECO:0000313" key="2">
    <source>
        <dbReference type="EMBL" id="BAJ87614.1"/>
    </source>
</evidence>
<dbReference type="EMBL" id="AK356396">
    <property type="protein sequence ID" value="BAJ87614.1"/>
    <property type="molecule type" value="mRNA"/>
</dbReference>
<name>F2CXP3_HORVV</name>
<dbReference type="AlphaFoldDB" id="F2CXP3"/>
<evidence type="ECO:0000256" key="1">
    <source>
        <dbReference type="SAM" id="Phobius"/>
    </source>
</evidence>
<protein>
    <submittedName>
        <fullName evidence="2">Predicted protein</fullName>
    </submittedName>
</protein>